<dbReference type="InterPro" id="IPR050925">
    <property type="entry name" value="Rhomboid_protease_S54"/>
</dbReference>
<feature type="domain" description="Peptidase S54 rhomboid" evidence="8">
    <location>
        <begin position="80"/>
        <end position="192"/>
    </location>
</feature>
<keyword evidence="10" id="KW-1185">Reference proteome</keyword>
<reference evidence="10" key="1">
    <citation type="journal article" date="2013" name="Nature">
        <title>Pan genome of the phytoplankton Emiliania underpins its global distribution.</title>
        <authorList>
            <person name="Read B.A."/>
            <person name="Kegel J."/>
            <person name="Klute M.J."/>
            <person name="Kuo A."/>
            <person name="Lefebvre S.C."/>
            <person name="Maumus F."/>
            <person name="Mayer C."/>
            <person name="Miller J."/>
            <person name="Monier A."/>
            <person name="Salamov A."/>
            <person name="Young J."/>
            <person name="Aguilar M."/>
            <person name="Claverie J.M."/>
            <person name="Frickenhaus S."/>
            <person name="Gonzalez K."/>
            <person name="Herman E.K."/>
            <person name="Lin Y.C."/>
            <person name="Napier J."/>
            <person name="Ogata H."/>
            <person name="Sarno A.F."/>
            <person name="Shmutz J."/>
            <person name="Schroeder D."/>
            <person name="de Vargas C."/>
            <person name="Verret F."/>
            <person name="von Dassow P."/>
            <person name="Valentin K."/>
            <person name="Van de Peer Y."/>
            <person name="Wheeler G."/>
            <person name="Dacks J.B."/>
            <person name="Delwiche C.F."/>
            <person name="Dyhrman S.T."/>
            <person name="Glockner G."/>
            <person name="John U."/>
            <person name="Richards T."/>
            <person name="Worden A.Z."/>
            <person name="Zhang X."/>
            <person name="Grigoriev I.V."/>
            <person name="Allen A.E."/>
            <person name="Bidle K."/>
            <person name="Borodovsky M."/>
            <person name="Bowler C."/>
            <person name="Brownlee C."/>
            <person name="Cock J.M."/>
            <person name="Elias M."/>
            <person name="Gladyshev V.N."/>
            <person name="Groth M."/>
            <person name="Guda C."/>
            <person name="Hadaegh A."/>
            <person name="Iglesias-Rodriguez M.D."/>
            <person name="Jenkins J."/>
            <person name="Jones B.M."/>
            <person name="Lawson T."/>
            <person name="Leese F."/>
            <person name="Lindquist E."/>
            <person name="Lobanov A."/>
            <person name="Lomsadze A."/>
            <person name="Malik S.B."/>
            <person name="Marsh M.E."/>
            <person name="Mackinder L."/>
            <person name="Mock T."/>
            <person name="Mueller-Roeber B."/>
            <person name="Pagarete A."/>
            <person name="Parker M."/>
            <person name="Probert I."/>
            <person name="Quesneville H."/>
            <person name="Raines C."/>
            <person name="Rensing S.A."/>
            <person name="Riano-Pachon D.M."/>
            <person name="Richier S."/>
            <person name="Rokitta S."/>
            <person name="Shiraiwa Y."/>
            <person name="Soanes D.M."/>
            <person name="van der Giezen M."/>
            <person name="Wahlund T.M."/>
            <person name="Williams B."/>
            <person name="Wilson W."/>
            <person name="Wolfe G."/>
            <person name="Wurch L.L."/>
        </authorList>
    </citation>
    <scope>NUCLEOTIDE SEQUENCE</scope>
</reference>
<evidence type="ECO:0000256" key="2">
    <source>
        <dbReference type="ARBA" id="ARBA00009045"/>
    </source>
</evidence>
<evidence type="ECO:0000256" key="5">
    <source>
        <dbReference type="ARBA" id="ARBA00022989"/>
    </source>
</evidence>
<keyword evidence="3 7" id="KW-0812">Transmembrane</keyword>
<dbReference type="Pfam" id="PF01694">
    <property type="entry name" value="Rhomboid"/>
    <property type="match status" value="1"/>
</dbReference>
<evidence type="ECO:0000256" key="6">
    <source>
        <dbReference type="ARBA" id="ARBA00023136"/>
    </source>
</evidence>
<evidence type="ECO:0000313" key="9">
    <source>
        <dbReference type="EnsemblProtists" id="EOD24060"/>
    </source>
</evidence>
<evidence type="ECO:0000256" key="1">
    <source>
        <dbReference type="ARBA" id="ARBA00004141"/>
    </source>
</evidence>
<evidence type="ECO:0000259" key="8">
    <source>
        <dbReference type="Pfam" id="PF01694"/>
    </source>
</evidence>
<dbReference type="SUPFAM" id="SSF144091">
    <property type="entry name" value="Rhomboid-like"/>
    <property type="match status" value="1"/>
</dbReference>
<dbReference type="RefSeq" id="XP_005782701.1">
    <property type="nucleotide sequence ID" value="XM_005782644.1"/>
</dbReference>
<comment type="subcellular location">
    <subcellularLocation>
        <location evidence="1">Membrane</location>
        <topology evidence="1">Multi-pass membrane protein</topology>
    </subcellularLocation>
</comment>
<reference evidence="9" key="2">
    <citation type="submission" date="2024-10" db="UniProtKB">
        <authorList>
            <consortium name="EnsemblProtists"/>
        </authorList>
    </citation>
    <scope>IDENTIFICATION</scope>
</reference>
<sequence length="203" mass="22725">MLRATPRRFARGLAFGRRPHVRPPPPPPPPSFVTQSGVPELSLFSVVGANMVVHAFWQDRRWQPFMHRHFVLSLESVRRRRWHTMITSAFSQLSPSHLLTNMVMLSFFGLSLPRRLGVPAFATLYLAGSVVSSSAWLAEQQTLRDRTSALRERAEIQAAGCVGASGAVAACVTGACVLDPGRRVYLFFLGTWAVLWRVRRSWA</sequence>
<dbReference type="AlphaFoldDB" id="A0A0D3JKM5"/>
<evidence type="ECO:0000313" key="10">
    <source>
        <dbReference type="Proteomes" id="UP000013827"/>
    </source>
</evidence>
<dbReference type="EnsemblProtists" id="EOD30272">
    <property type="protein sequence ID" value="EOD30272"/>
    <property type="gene ID" value="EMIHUDRAFT_233096"/>
</dbReference>
<dbReference type="GeneID" id="17269606"/>
<dbReference type="PANTHER" id="PTHR43731:SF14">
    <property type="entry name" value="PRESENILIN-ASSOCIATED RHOMBOID-LIKE PROTEIN, MITOCHONDRIAL"/>
    <property type="match status" value="1"/>
</dbReference>
<dbReference type="STRING" id="2903.R1D5G2"/>
<comment type="similarity">
    <text evidence="2">Belongs to the peptidase S54 family.</text>
</comment>
<feature type="transmembrane region" description="Helical" evidence="7">
    <location>
        <begin position="116"/>
        <end position="137"/>
    </location>
</feature>
<dbReference type="PaxDb" id="2903-EOD24060"/>
<evidence type="ECO:0000256" key="4">
    <source>
        <dbReference type="ARBA" id="ARBA00022801"/>
    </source>
</evidence>
<name>A0A0D3JKM5_EMIH1</name>
<dbReference type="Proteomes" id="UP000013827">
    <property type="component" value="Unassembled WGS sequence"/>
</dbReference>
<dbReference type="GO" id="GO:0016020">
    <property type="term" value="C:membrane"/>
    <property type="evidence" value="ECO:0007669"/>
    <property type="project" value="UniProtKB-SubCell"/>
</dbReference>
<dbReference type="InterPro" id="IPR022764">
    <property type="entry name" value="Peptidase_S54_rhomboid_dom"/>
</dbReference>
<dbReference type="GO" id="GO:0004252">
    <property type="term" value="F:serine-type endopeptidase activity"/>
    <property type="evidence" value="ECO:0007669"/>
    <property type="project" value="InterPro"/>
</dbReference>
<dbReference type="KEGG" id="ehx:EMIHUDRAFT_207140"/>
<feature type="transmembrane region" description="Helical" evidence="7">
    <location>
        <begin position="158"/>
        <end position="178"/>
    </location>
</feature>
<evidence type="ECO:0000256" key="7">
    <source>
        <dbReference type="SAM" id="Phobius"/>
    </source>
</evidence>
<keyword evidence="4" id="KW-0378">Hydrolase</keyword>
<dbReference type="RefSeq" id="XP_005776489.1">
    <property type="nucleotide sequence ID" value="XM_005776432.1"/>
</dbReference>
<accession>A0A0D3JKM5</accession>
<organism evidence="9 10">
    <name type="scientific">Emiliania huxleyi (strain CCMP1516)</name>
    <dbReference type="NCBI Taxonomy" id="280463"/>
    <lineage>
        <taxon>Eukaryota</taxon>
        <taxon>Haptista</taxon>
        <taxon>Haptophyta</taxon>
        <taxon>Prymnesiophyceae</taxon>
        <taxon>Isochrysidales</taxon>
        <taxon>Noelaerhabdaceae</taxon>
        <taxon>Emiliania</taxon>
    </lineage>
</organism>
<dbReference type="KEGG" id="ehx:EMIHUDRAFT_233096"/>
<keyword evidence="5 7" id="KW-1133">Transmembrane helix</keyword>
<dbReference type="InterPro" id="IPR035952">
    <property type="entry name" value="Rhomboid-like_sf"/>
</dbReference>
<keyword evidence="6 7" id="KW-0472">Membrane</keyword>
<dbReference type="Gene3D" id="1.20.1540.10">
    <property type="entry name" value="Rhomboid-like"/>
    <property type="match status" value="1"/>
</dbReference>
<dbReference type="EnsemblProtists" id="EOD24060">
    <property type="protein sequence ID" value="EOD24060"/>
    <property type="gene ID" value="EMIHUDRAFT_207140"/>
</dbReference>
<dbReference type="PANTHER" id="PTHR43731">
    <property type="entry name" value="RHOMBOID PROTEASE"/>
    <property type="match status" value="1"/>
</dbReference>
<protein>
    <recommendedName>
        <fullName evidence="8">Peptidase S54 rhomboid domain-containing protein</fullName>
    </recommendedName>
</protein>
<dbReference type="GeneID" id="17275545"/>
<evidence type="ECO:0000256" key="3">
    <source>
        <dbReference type="ARBA" id="ARBA00022692"/>
    </source>
</evidence>
<proteinExistence type="inferred from homology"/>
<dbReference type="HOGENOM" id="CLU_1351074_0_0_1"/>